<keyword evidence="4" id="KW-0805">Transcription regulation</keyword>
<evidence type="ECO:0000313" key="11">
    <source>
        <dbReference type="Proteomes" id="UP000633219"/>
    </source>
</evidence>
<protein>
    <submittedName>
        <fullName evidence="10">Sigma-54-dependent Fis family transcriptional regulator</fullName>
    </submittedName>
</protein>
<dbReference type="PANTHER" id="PTHR32071">
    <property type="entry name" value="TRANSCRIPTIONAL REGULATORY PROTEIN"/>
    <property type="match status" value="1"/>
</dbReference>
<evidence type="ECO:0000256" key="8">
    <source>
        <dbReference type="SAM" id="MobiDB-lite"/>
    </source>
</evidence>
<organism evidence="10 11">
    <name type="scientific">Rhizobium setariae</name>
    <dbReference type="NCBI Taxonomy" id="2801340"/>
    <lineage>
        <taxon>Bacteria</taxon>
        <taxon>Pseudomonadati</taxon>
        <taxon>Pseudomonadota</taxon>
        <taxon>Alphaproteobacteria</taxon>
        <taxon>Hyphomicrobiales</taxon>
        <taxon>Rhizobiaceae</taxon>
        <taxon>Rhizobium/Agrobacterium group</taxon>
        <taxon>Rhizobium</taxon>
    </lineage>
</organism>
<dbReference type="GO" id="GO:0000160">
    <property type="term" value="P:phosphorelay signal transduction system"/>
    <property type="evidence" value="ECO:0007669"/>
    <property type="project" value="UniProtKB-KW"/>
</dbReference>
<dbReference type="Gene3D" id="1.10.8.60">
    <property type="match status" value="1"/>
</dbReference>
<reference evidence="10" key="1">
    <citation type="submission" date="2021-01" db="EMBL/GenBank/DDBJ databases">
        <title>Rhizobium sp. strain KVB221 16S ribosomal RNA gene Genome sequencing and assembly.</title>
        <authorList>
            <person name="Kang M."/>
        </authorList>
    </citation>
    <scope>NUCLEOTIDE SEQUENCE</scope>
    <source>
        <strain evidence="10">KVB221</strain>
    </source>
</reference>
<dbReference type="SMART" id="SM00382">
    <property type="entry name" value="AAA"/>
    <property type="match status" value="1"/>
</dbReference>
<dbReference type="PRINTS" id="PR01590">
    <property type="entry name" value="HTHFIS"/>
</dbReference>
<dbReference type="InterPro" id="IPR002197">
    <property type="entry name" value="HTH_Fis"/>
</dbReference>
<dbReference type="InterPro" id="IPR003018">
    <property type="entry name" value="GAF"/>
</dbReference>
<name>A0A936YRT1_9HYPH</name>
<dbReference type="PANTHER" id="PTHR32071:SF81">
    <property type="entry name" value="PROPIONATE CATABOLISM OPERON REGULATORY PROTEIN"/>
    <property type="match status" value="1"/>
</dbReference>
<keyword evidence="5" id="KW-0238">DNA-binding</keyword>
<evidence type="ECO:0000259" key="9">
    <source>
        <dbReference type="PROSITE" id="PS50045"/>
    </source>
</evidence>
<dbReference type="InterPro" id="IPR002078">
    <property type="entry name" value="Sigma_54_int"/>
</dbReference>
<keyword evidence="1" id="KW-0547">Nucleotide-binding</keyword>
<dbReference type="Gene3D" id="3.40.50.300">
    <property type="entry name" value="P-loop containing nucleotide triphosphate hydrolases"/>
    <property type="match status" value="1"/>
</dbReference>
<evidence type="ECO:0000256" key="1">
    <source>
        <dbReference type="ARBA" id="ARBA00022741"/>
    </source>
</evidence>
<evidence type="ECO:0000256" key="4">
    <source>
        <dbReference type="ARBA" id="ARBA00023015"/>
    </source>
</evidence>
<dbReference type="SUPFAM" id="SSF52540">
    <property type="entry name" value="P-loop containing nucleoside triphosphate hydrolases"/>
    <property type="match status" value="1"/>
</dbReference>
<dbReference type="InterPro" id="IPR003593">
    <property type="entry name" value="AAA+_ATPase"/>
</dbReference>
<dbReference type="Pfam" id="PF01590">
    <property type="entry name" value="GAF"/>
    <property type="match status" value="1"/>
</dbReference>
<keyword evidence="2" id="KW-0067">ATP-binding</keyword>
<keyword evidence="11" id="KW-1185">Reference proteome</keyword>
<evidence type="ECO:0000256" key="5">
    <source>
        <dbReference type="ARBA" id="ARBA00023125"/>
    </source>
</evidence>
<proteinExistence type="predicted"/>
<dbReference type="PROSITE" id="PS50045">
    <property type="entry name" value="SIGMA54_INTERACT_4"/>
    <property type="match status" value="1"/>
</dbReference>
<dbReference type="Gene3D" id="1.10.10.60">
    <property type="entry name" value="Homeodomain-like"/>
    <property type="match status" value="1"/>
</dbReference>
<dbReference type="Gene3D" id="3.30.450.40">
    <property type="match status" value="1"/>
</dbReference>
<keyword evidence="3" id="KW-0902">Two-component regulatory system</keyword>
<dbReference type="GO" id="GO:0043565">
    <property type="term" value="F:sequence-specific DNA binding"/>
    <property type="evidence" value="ECO:0007669"/>
    <property type="project" value="InterPro"/>
</dbReference>
<dbReference type="InterPro" id="IPR058031">
    <property type="entry name" value="AAA_lid_NorR"/>
</dbReference>
<dbReference type="InterPro" id="IPR027417">
    <property type="entry name" value="P-loop_NTPase"/>
</dbReference>
<gene>
    <name evidence="10" type="ORF">JJB09_15480</name>
</gene>
<evidence type="ECO:0000256" key="3">
    <source>
        <dbReference type="ARBA" id="ARBA00023012"/>
    </source>
</evidence>
<evidence type="ECO:0000256" key="2">
    <source>
        <dbReference type="ARBA" id="ARBA00022840"/>
    </source>
</evidence>
<evidence type="ECO:0000313" key="10">
    <source>
        <dbReference type="EMBL" id="MBL0373436.1"/>
    </source>
</evidence>
<dbReference type="GO" id="GO:0006355">
    <property type="term" value="P:regulation of DNA-templated transcription"/>
    <property type="evidence" value="ECO:0007669"/>
    <property type="project" value="InterPro"/>
</dbReference>
<dbReference type="Proteomes" id="UP000633219">
    <property type="component" value="Unassembled WGS sequence"/>
</dbReference>
<dbReference type="EMBL" id="JAEQNC010000008">
    <property type="protein sequence ID" value="MBL0373436.1"/>
    <property type="molecule type" value="Genomic_DNA"/>
</dbReference>
<dbReference type="FunFam" id="3.40.50.300:FF:000006">
    <property type="entry name" value="DNA-binding transcriptional regulator NtrC"/>
    <property type="match status" value="1"/>
</dbReference>
<dbReference type="InterPro" id="IPR029016">
    <property type="entry name" value="GAF-like_dom_sf"/>
</dbReference>
<dbReference type="Pfam" id="PF00158">
    <property type="entry name" value="Sigma54_activat"/>
    <property type="match status" value="1"/>
</dbReference>
<feature type="domain" description="Sigma-54 factor interaction" evidence="9">
    <location>
        <begin position="370"/>
        <end position="603"/>
    </location>
</feature>
<dbReference type="Pfam" id="PF02954">
    <property type="entry name" value="HTH_8"/>
    <property type="match status" value="1"/>
</dbReference>
<dbReference type="InterPro" id="IPR025662">
    <property type="entry name" value="Sigma_54_int_dom_ATP-bd_1"/>
</dbReference>
<accession>A0A936YRT1</accession>
<dbReference type="InterPro" id="IPR025944">
    <property type="entry name" value="Sigma_54_int_dom_CS"/>
</dbReference>
<comment type="caution">
    <text evidence="10">The sequence shown here is derived from an EMBL/GenBank/DDBJ whole genome shotgun (WGS) entry which is preliminary data.</text>
</comment>
<evidence type="ECO:0000256" key="6">
    <source>
        <dbReference type="ARBA" id="ARBA00023159"/>
    </source>
</evidence>
<keyword evidence="7" id="KW-0804">Transcription</keyword>
<feature type="region of interest" description="Disordered" evidence="8">
    <location>
        <begin position="1"/>
        <end position="20"/>
    </location>
</feature>
<dbReference type="GO" id="GO:0005524">
    <property type="term" value="F:ATP binding"/>
    <property type="evidence" value="ECO:0007669"/>
    <property type="project" value="UniProtKB-KW"/>
</dbReference>
<dbReference type="SUPFAM" id="SSF46689">
    <property type="entry name" value="Homeodomain-like"/>
    <property type="match status" value="1"/>
</dbReference>
<dbReference type="Pfam" id="PF25601">
    <property type="entry name" value="AAA_lid_14"/>
    <property type="match status" value="1"/>
</dbReference>
<dbReference type="CDD" id="cd00009">
    <property type="entry name" value="AAA"/>
    <property type="match status" value="1"/>
</dbReference>
<dbReference type="PROSITE" id="PS00675">
    <property type="entry name" value="SIGMA54_INTERACT_1"/>
    <property type="match status" value="1"/>
</dbReference>
<evidence type="ECO:0000256" key="7">
    <source>
        <dbReference type="ARBA" id="ARBA00023163"/>
    </source>
</evidence>
<dbReference type="SUPFAM" id="SSF55781">
    <property type="entry name" value="GAF domain-like"/>
    <property type="match status" value="1"/>
</dbReference>
<keyword evidence="6" id="KW-0010">Activator</keyword>
<dbReference type="PROSITE" id="PS00688">
    <property type="entry name" value="SIGMA54_INTERACT_3"/>
    <property type="match status" value="1"/>
</dbReference>
<dbReference type="AlphaFoldDB" id="A0A936YRT1"/>
<sequence length="693" mass="74951">MKQGSYTPGSPAPVRPPQIGGFMSGDLTLHSAYDELITMRAWETLLEGKTEPARSSLPVRSTIHDSWHRCANGGIDAQRNEAPLETDKDAVAALARSNWELLAAATRPFAAIGQLLDGTGAMLALADSEGVLINVIGDKKTIYDGMDIHLGVGGKWTEDVVGTNGIGTALWTGEPVIVHAAEHFCAGIKTWTCAGAPIRDPFDGKVIGVVDLSGHPDIFRPHNIALVAAAAREIERALADSQNEERMRLLEAFIASARNYRSSDGVMIIDRHGRAIYSNNVPIAARKRFGDTIRQGTRSCRLPELTNSGFLDSVTTALPQDMQSCDVCPLELDGDVRGAALVFPKTSSGRVASSGISSTSQRLKDECALIVGESEALRSAIDIACRVGETEDVTSLLIEGETGVGKELFARLIHVASQKSASSPFIALNCGAITKELFGSELFGHVSGAFTGASREGKPGVFELASGGVLSLDEIGEMPLDIQPFLLRVLEERVVHRLGDSRSRPVDVRLVASTNRELKAEVAAGRFRRDLFYRISTVSIHVPPLRERGSDSLLLVEHFNRKLASRKGGVPLHFSNEALDTLLAYHWPGNVRELRNLVERLHVLSHNGVVGIHDLPADMIDPPENRVAIPASPNAVAEAEIPIFSFDDAERHAIRNALAAERGNLSKVAQRLGVSRPTLYRKLEQFGIKRSFV</sequence>
<dbReference type="InterPro" id="IPR009057">
    <property type="entry name" value="Homeodomain-like_sf"/>
</dbReference>
<dbReference type="RefSeq" id="WP_201659903.1">
    <property type="nucleotide sequence ID" value="NZ_JAEQNC010000008.1"/>
</dbReference>